<organism evidence="7 8">
    <name type="scientific">Micractinium conductrix</name>
    <dbReference type="NCBI Taxonomy" id="554055"/>
    <lineage>
        <taxon>Eukaryota</taxon>
        <taxon>Viridiplantae</taxon>
        <taxon>Chlorophyta</taxon>
        <taxon>core chlorophytes</taxon>
        <taxon>Trebouxiophyceae</taxon>
        <taxon>Chlorellales</taxon>
        <taxon>Chlorellaceae</taxon>
        <taxon>Chlorella clade</taxon>
        <taxon>Micractinium</taxon>
    </lineage>
</organism>
<dbReference type="GO" id="GO:0000422">
    <property type="term" value="P:autophagy of mitochondrion"/>
    <property type="evidence" value="ECO:0007669"/>
    <property type="project" value="TreeGrafter"/>
</dbReference>
<evidence type="ECO:0000256" key="3">
    <source>
        <dbReference type="ARBA" id="ARBA00022843"/>
    </source>
</evidence>
<dbReference type="GO" id="GO:0034274">
    <property type="term" value="C:Atg12-Atg5-Atg16 complex"/>
    <property type="evidence" value="ECO:0007669"/>
    <property type="project" value="TreeGrafter"/>
</dbReference>
<evidence type="ECO:0000259" key="5">
    <source>
        <dbReference type="Pfam" id="PF20637"/>
    </source>
</evidence>
<evidence type="ECO:0000256" key="2">
    <source>
        <dbReference type="ARBA" id="ARBA00022499"/>
    </source>
</evidence>
<dbReference type="AlphaFoldDB" id="A0A2P6V480"/>
<dbReference type="InterPro" id="IPR048940">
    <property type="entry name" value="ATG5_HBR"/>
</dbReference>
<proteinExistence type="inferred from homology"/>
<keyword evidence="2" id="KW-1017">Isopeptide bond</keyword>
<sequence>MCAALVLRPCPCRRQCRLPPPLARSLRRPVPALRCPQIPVQLRLADSEVSSLDTPPALYHLLPPGELVPWFEHGSLPLKWGVPAGVLYDLVAAPARELPWHLTLHFRGFPDRSLPAYGGEVALRGAVFNSLEEAAHICRGSAPRVMEMAGGAQEDLWRQVLASQLAQFRRITAPLQLAPAAGRGRLVAAVPLHVYLRRDGGAGSC</sequence>
<comment type="caution">
    <text evidence="7">The sequence shown here is derived from an EMBL/GenBank/DDBJ whole genome shotgun (WGS) entry which is preliminary data.</text>
</comment>
<dbReference type="GO" id="GO:0034045">
    <property type="term" value="C:phagophore assembly site membrane"/>
    <property type="evidence" value="ECO:0007669"/>
    <property type="project" value="TreeGrafter"/>
</dbReference>
<protein>
    <submittedName>
        <fullName evidence="7">Autophagy 5</fullName>
    </submittedName>
</protein>
<dbReference type="Pfam" id="PF20638">
    <property type="entry name" value="ATG5_UblA"/>
    <property type="match status" value="1"/>
</dbReference>
<keyword evidence="8" id="KW-1185">Reference proteome</keyword>
<dbReference type="STRING" id="554055.A0A2P6V480"/>
<dbReference type="InterPro" id="IPR042526">
    <property type="entry name" value="Atg5_HR"/>
</dbReference>
<feature type="domain" description="Autophagy protein ATG5 UblA" evidence="6">
    <location>
        <begin position="70"/>
        <end position="106"/>
    </location>
</feature>
<evidence type="ECO:0000256" key="4">
    <source>
        <dbReference type="ARBA" id="ARBA00023006"/>
    </source>
</evidence>
<evidence type="ECO:0000259" key="6">
    <source>
        <dbReference type="Pfam" id="PF20638"/>
    </source>
</evidence>
<reference evidence="7 8" key="1">
    <citation type="journal article" date="2018" name="Plant J.">
        <title>Genome sequences of Chlorella sorokiniana UTEX 1602 and Micractinium conductrix SAG 241.80: implications to maltose excretion by a green alga.</title>
        <authorList>
            <person name="Arriola M.B."/>
            <person name="Velmurugan N."/>
            <person name="Zhang Y."/>
            <person name="Plunkett M.H."/>
            <person name="Hondzo H."/>
            <person name="Barney B.M."/>
        </authorList>
    </citation>
    <scope>NUCLEOTIDE SEQUENCE [LARGE SCALE GENOMIC DNA]</scope>
    <source>
        <strain evidence="7 8">SAG 241.80</strain>
    </source>
</reference>
<feature type="domain" description="Autophagy protein ATG5 alpha-helical bundle region" evidence="5">
    <location>
        <begin position="122"/>
        <end position="175"/>
    </location>
</feature>
<dbReference type="OrthoDB" id="512771at2759"/>
<dbReference type="Proteomes" id="UP000239649">
    <property type="component" value="Unassembled WGS sequence"/>
</dbReference>
<dbReference type="PANTHER" id="PTHR13040">
    <property type="entry name" value="AUTOPHAGY PROTEIN 5"/>
    <property type="match status" value="1"/>
</dbReference>
<dbReference type="GO" id="GO:0034727">
    <property type="term" value="P:piecemeal microautophagy of the nucleus"/>
    <property type="evidence" value="ECO:0007669"/>
    <property type="project" value="TreeGrafter"/>
</dbReference>
<dbReference type="GO" id="GO:0019776">
    <property type="term" value="F:Atg8-family ligase activity"/>
    <property type="evidence" value="ECO:0007669"/>
    <property type="project" value="TreeGrafter"/>
</dbReference>
<gene>
    <name evidence="7" type="ORF">C2E20_7584</name>
</gene>
<dbReference type="GO" id="GO:0005776">
    <property type="term" value="C:autophagosome"/>
    <property type="evidence" value="ECO:0007669"/>
    <property type="project" value="TreeGrafter"/>
</dbReference>
<dbReference type="GO" id="GO:0006995">
    <property type="term" value="P:cellular response to nitrogen starvation"/>
    <property type="evidence" value="ECO:0007669"/>
    <property type="project" value="TreeGrafter"/>
</dbReference>
<dbReference type="Pfam" id="PF20637">
    <property type="entry name" value="ATG5_HBR"/>
    <property type="match status" value="1"/>
</dbReference>
<dbReference type="PANTHER" id="PTHR13040:SF2">
    <property type="entry name" value="AUTOPHAGY PROTEIN 5"/>
    <property type="match status" value="1"/>
</dbReference>
<evidence type="ECO:0000256" key="1">
    <source>
        <dbReference type="ARBA" id="ARBA00006910"/>
    </source>
</evidence>
<keyword evidence="4" id="KW-0072">Autophagy</keyword>
<name>A0A2P6V480_9CHLO</name>
<accession>A0A2P6V480</accession>
<dbReference type="GO" id="GO:0061908">
    <property type="term" value="C:phagophore"/>
    <property type="evidence" value="ECO:0007669"/>
    <property type="project" value="TreeGrafter"/>
</dbReference>
<dbReference type="InterPro" id="IPR048939">
    <property type="entry name" value="ATG5_UblA"/>
</dbReference>
<dbReference type="Gene3D" id="3.10.20.620">
    <property type="match status" value="1"/>
</dbReference>
<dbReference type="InterPro" id="IPR007239">
    <property type="entry name" value="Atg5"/>
</dbReference>
<evidence type="ECO:0000313" key="7">
    <source>
        <dbReference type="EMBL" id="PSC68885.1"/>
    </source>
</evidence>
<dbReference type="InterPro" id="IPR042527">
    <property type="entry name" value="Atg5_UblA_dom_sf"/>
</dbReference>
<comment type="similarity">
    <text evidence="1">Belongs to the ATG5 family.</text>
</comment>
<dbReference type="Gene3D" id="1.10.246.190">
    <property type="entry name" value="Autophagy protein Apg5, helix rich domain"/>
    <property type="match status" value="1"/>
</dbReference>
<dbReference type="EMBL" id="LHPF02000032">
    <property type="protein sequence ID" value="PSC68885.1"/>
    <property type="molecule type" value="Genomic_DNA"/>
</dbReference>
<dbReference type="GO" id="GO:0044233">
    <property type="term" value="C:mitochondria-associated endoplasmic reticulum membrane contact site"/>
    <property type="evidence" value="ECO:0007669"/>
    <property type="project" value="TreeGrafter"/>
</dbReference>
<evidence type="ECO:0000313" key="8">
    <source>
        <dbReference type="Proteomes" id="UP000239649"/>
    </source>
</evidence>
<keyword evidence="3" id="KW-0832">Ubl conjugation</keyword>